<evidence type="ECO:0000256" key="4">
    <source>
        <dbReference type="ARBA" id="ARBA00023136"/>
    </source>
</evidence>
<reference evidence="6 7" key="1">
    <citation type="journal article" date="2015" name="Genome Announc.">
        <title>Expanding the biotechnology potential of lactobacilli through comparative genomics of 213 strains and associated genera.</title>
        <authorList>
            <person name="Sun Z."/>
            <person name="Harris H.M."/>
            <person name="McCann A."/>
            <person name="Guo C."/>
            <person name="Argimon S."/>
            <person name="Zhang W."/>
            <person name="Yang X."/>
            <person name="Jeffery I.B."/>
            <person name="Cooney J.C."/>
            <person name="Kagawa T.F."/>
            <person name="Liu W."/>
            <person name="Song Y."/>
            <person name="Salvetti E."/>
            <person name="Wrobel A."/>
            <person name="Rasinkangas P."/>
            <person name="Parkhill J."/>
            <person name="Rea M.C."/>
            <person name="O'Sullivan O."/>
            <person name="Ritari J."/>
            <person name="Douillard F.P."/>
            <person name="Paul Ross R."/>
            <person name="Yang R."/>
            <person name="Briner A.E."/>
            <person name="Felis G.E."/>
            <person name="de Vos W.M."/>
            <person name="Barrangou R."/>
            <person name="Klaenhammer T.R."/>
            <person name="Caufield P.W."/>
            <person name="Cui Y."/>
            <person name="Zhang H."/>
            <person name="O'Toole P.W."/>
        </authorList>
    </citation>
    <scope>NUCLEOTIDE SEQUENCE [LARGE SCALE GENOMIC DNA]</scope>
    <source>
        <strain evidence="6 7">DSM 4864</strain>
    </source>
</reference>
<dbReference type="PIRSF" id="PIRSF006060">
    <property type="entry name" value="AA_transporter"/>
    <property type="match status" value="1"/>
</dbReference>
<evidence type="ECO:0000256" key="5">
    <source>
        <dbReference type="SAM" id="Phobius"/>
    </source>
</evidence>
<feature type="transmembrane region" description="Helical" evidence="5">
    <location>
        <begin position="154"/>
        <end position="176"/>
    </location>
</feature>
<feature type="transmembrane region" description="Helical" evidence="5">
    <location>
        <begin position="354"/>
        <end position="374"/>
    </location>
</feature>
<feature type="transmembrane region" description="Helical" evidence="5">
    <location>
        <begin position="12"/>
        <end position="33"/>
    </location>
</feature>
<feature type="transmembrane region" description="Helical" evidence="5">
    <location>
        <begin position="45"/>
        <end position="69"/>
    </location>
</feature>
<evidence type="ECO:0000256" key="1">
    <source>
        <dbReference type="ARBA" id="ARBA00004141"/>
    </source>
</evidence>
<protein>
    <submittedName>
        <fullName evidence="6">Serine threonine exchanger SteT</fullName>
    </submittedName>
</protein>
<evidence type="ECO:0000256" key="3">
    <source>
        <dbReference type="ARBA" id="ARBA00022989"/>
    </source>
</evidence>
<gene>
    <name evidence="6" type="ORF">FC49_GL001512</name>
</gene>
<proteinExistence type="predicted"/>
<dbReference type="PANTHER" id="PTHR11785:SF512">
    <property type="entry name" value="SOBREMESA, ISOFORM B"/>
    <property type="match status" value="1"/>
</dbReference>
<dbReference type="GO" id="GO:0016020">
    <property type="term" value="C:membrane"/>
    <property type="evidence" value="ECO:0007669"/>
    <property type="project" value="UniProtKB-SubCell"/>
</dbReference>
<dbReference type="AlphaFoldDB" id="A0A0R1WIU0"/>
<feature type="transmembrane region" description="Helical" evidence="5">
    <location>
        <begin position="129"/>
        <end position="147"/>
    </location>
</feature>
<dbReference type="PATRIC" id="fig|1423779.3.peg.1563"/>
<dbReference type="Gene3D" id="1.20.1740.10">
    <property type="entry name" value="Amino acid/polyamine transporter I"/>
    <property type="match status" value="1"/>
</dbReference>
<feature type="transmembrane region" description="Helical" evidence="5">
    <location>
        <begin position="196"/>
        <end position="214"/>
    </location>
</feature>
<evidence type="ECO:0000313" key="6">
    <source>
        <dbReference type="EMBL" id="KRM14012.1"/>
    </source>
</evidence>
<sequence length="445" mass="47838">MAKNNDEHMKKSLGFGATLSTVAGTIIGTGVFFKASAVTTATMSISLALFAWFLGGIINMCAGLTAAEVAAAFPETGGIVKYIEEPFGKFWGFLTGWAYGIVYMPANVAAIAIAFGTQFAGLFHLADSWIVPVGMITALSVALLNFISAKCGGWVSSVTLVIKLLPLAAIVILGFLHPGGVDFRLFPIEAGPHRALWAALGTALLATMFAYDGWIHVGTLAGEMKNPQKDLPKAIAVGLLIVITVYLLVNAVFYYVVPVNQVAGNLNVSMDVADKIFGGIGGKIVTIGILVSVYGGMNGYTMTGMRVPYVMGQEKTLPFSNFFAKLNKAGVPWASGLVQYIIACLMMLSGQFDAITNMLIFVIWFFYCMVFIGVMKMRKTRPDLKRPYKVPLYPVIPLIALIGGAFILISTLIQQFTTTAIGIVITLIGVPIYFYMQKKNAKAEH</sequence>
<organism evidence="6 7">
    <name type="scientific">Limosilactobacillus oris DSM 4864</name>
    <dbReference type="NCBI Taxonomy" id="1423779"/>
    <lineage>
        <taxon>Bacteria</taxon>
        <taxon>Bacillati</taxon>
        <taxon>Bacillota</taxon>
        <taxon>Bacilli</taxon>
        <taxon>Lactobacillales</taxon>
        <taxon>Lactobacillaceae</taxon>
        <taxon>Limosilactobacillus</taxon>
    </lineage>
</organism>
<feature type="transmembrane region" description="Helical" evidence="5">
    <location>
        <begin position="419"/>
        <end position="436"/>
    </location>
</feature>
<feature type="transmembrane region" description="Helical" evidence="5">
    <location>
        <begin position="330"/>
        <end position="348"/>
    </location>
</feature>
<feature type="transmembrane region" description="Helical" evidence="5">
    <location>
        <begin position="395"/>
        <end position="413"/>
    </location>
</feature>
<dbReference type="GO" id="GO:0015179">
    <property type="term" value="F:L-amino acid transmembrane transporter activity"/>
    <property type="evidence" value="ECO:0007669"/>
    <property type="project" value="TreeGrafter"/>
</dbReference>
<feature type="transmembrane region" description="Helical" evidence="5">
    <location>
        <begin position="276"/>
        <end position="296"/>
    </location>
</feature>
<dbReference type="Pfam" id="PF13520">
    <property type="entry name" value="AA_permease_2"/>
    <property type="match status" value="1"/>
</dbReference>
<feature type="transmembrane region" description="Helical" evidence="5">
    <location>
        <begin position="90"/>
        <end position="117"/>
    </location>
</feature>
<comment type="subcellular location">
    <subcellularLocation>
        <location evidence="1">Membrane</location>
        <topology evidence="1">Multi-pass membrane protein</topology>
    </subcellularLocation>
</comment>
<accession>A0A0R1WIU0</accession>
<dbReference type="RefSeq" id="WP_056984879.1">
    <property type="nucleotide sequence ID" value="NZ_AZGE01000049.1"/>
</dbReference>
<evidence type="ECO:0000313" key="7">
    <source>
        <dbReference type="Proteomes" id="UP000050973"/>
    </source>
</evidence>
<keyword evidence="2 5" id="KW-0812">Transmembrane</keyword>
<keyword evidence="3 5" id="KW-1133">Transmembrane helix</keyword>
<name>A0A0R1WIU0_9LACO</name>
<dbReference type="InterPro" id="IPR050598">
    <property type="entry name" value="AminoAcid_Transporter"/>
</dbReference>
<feature type="transmembrane region" description="Helical" evidence="5">
    <location>
        <begin position="234"/>
        <end position="256"/>
    </location>
</feature>
<dbReference type="Proteomes" id="UP000050973">
    <property type="component" value="Unassembled WGS sequence"/>
</dbReference>
<evidence type="ECO:0000256" key="2">
    <source>
        <dbReference type="ARBA" id="ARBA00022692"/>
    </source>
</evidence>
<dbReference type="PANTHER" id="PTHR11785">
    <property type="entry name" value="AMINO ACID TRANSPORTER"/>
    <property type="match status" value="1"/>
</dbReference>
<comment type="caution">
    <text evidence="6">The sequence shown here is derived from an EMBL/GenBank/DDBJ whole genome shotgun (WGS) entry which is preliminary data.</text>
</comment>
<dbReference type="EMBL" id="AZGE01000049">
    <property type="protein sequence ID" value="KRM14012.1"/>
    <property type="molecule type" value="Genomic_DNA"/>
</dbReference>
<dbReference type="InterPro" id="IPR002293">
    <property type="entry name" value="AA/rel_permease1"/>
</dbReference>
<keyword evidence="4 5" id="KW-0472">Membrane</keyword>